<evidence type="ECO:0000256" key="3">
    <source>
        <dbReference type="ARBA" id="ARBA00022692"/>
    </source>
</evidence>
<dbReference type="EMBL" id="VDUZ01000082">
    <property type="protein sequence ID" value="TXL69458.1"/>
    <property type="molecule type" value="Genomic_DNA"/>
</dbReference>
<evidence type="ECO:0000256" key="4">
    <source>
        <dbReference type="ARBA" id="ARBA00022989"/>
    </source>
</evidence>
<feature type="transmembrane region" description="Helical" evidence="6">
    <location>
        <begin position="58"/>
        <end position="79"/>
    </location>
</feature>
<dbReference type="InterPro" id="IPR001851">
    <property type="entry name" value="ABC_transp_permease"/>
</dbReference>
<keyword evidence="4 6" id="KW-1133">Transmembrane helix</keyword>
<feature type="transmembrane region" description="Helical" evidence="6">
    <location>
        <begin position="31"/>
        <end position="52"/>
    </location>
</feature>
<proteinExistence type="predicted"/>
<dbReference type="InterPro" id="IPR043428">
    <property type="entry name" value="LivM-like"/>
</dbReference>
<gene>
    <name evidence="7" type="ORF">FHP25_38905</name>
</gene>
<feature type="transmembrane region" description="Helical" evidence="6">
    <location>
        <begin position="6"/>
        <end position="24"/>
    </location>
</feature>
<evidence type="ECO:0000256" key="1">
    <source>
        <dbReference type="ARBA" id="ARBA00004651"/>
    </source>
</evidence>
<keyword evidence="2" id="KW-1003">Cell membrane</keyword>
<evidence type="ECO:0000256" key="2">
    <source>
        <dbReference type="ARBA" id="ARBA00022475"/>
    </source>
</evidence>
<dbReference type="PANTHER" id="PTHR30482:SF10">
    <property type="entry name" value="HIGH-AFFINITY BRANCHED-CHAIN AMINO ACID TRANSPORT PROTEIN BRAE"/>
    <property type="match status" value="1"/>
</dbReference>
<name>A0A5C8P7Z9_9HYPH</name>
<dbReference type="PANTHER" id="PTHR30482">
    <property type="entry name" value="HIGH-AFFINITY BRANCHED-CHAIN AMINO ACID TRANSPORT SYSTEM PERMEASE"/>
    <property type="match status" value="1"/>
</dbReference>
<dbReference type="OrthoDB" id="9814461at2"/>
<feature type="transmembrane region" description="Helical" evidence="6">
    <location>
        <begin position="86"/>
        <end position="102"/>
    </location>
</feature>
<sequence>MLSYLVAIAIIGGIYSLLTLGLNLHYGFTGLINFGHVGFFALGAYASALLTLAGLPFAAGFAAAMLIAALVALPLGLLAIRLRDDYLAIVTLGFSEIIRIVITSEEWLTGGVQGLPGIPRPFGGLGVGGAEYAYLGLVVALNGLAFLLVHRLAASPFGRLIKAVRDNEVALVSLGKDPVGVKIRVFMIGAGLAGLAGALYAHYITYLSPEQVIPLVTFYVWMAMIIGGTGRNAGVVLGAGILVLILEGSRFVRDLFPGVLDTEMASIRLAIIGLCLVLFVLFRPRGLIGDGVER</sequence>
<evidence type="ECO:0000256" key="6">
    <source>
        <dbReference type="SAM" id="Phobius"/>
    </source>
</evidence>
<dbReference type="Proteomes" id="UP000321638">
    <property type="component" value="Unassembled WGS sequence"/>
</dbReference>
<feature type="transmembrane region" description="Helical" evidence="6">
    <location>
        <begin position="132"/>
        <end position="153"/>
    </location>
</feature>
<accession>A0A5C8P7Z9</accession>
<protein>
    <submittedName>
        <fullName evidence="7">Branched-chain amino acid ABC transporter permease</fullName>
    </submittedName>
</protein>
<organism evidence="7 8">
    <name type="scientific">Vineibacter terrae</name>
    <dbReference type="NCBI Taxonomy" id="2586908"/>
    <lineage>
        <taxon>Bacteria</taxon>
        <taxon>Pseudomonadati</taxon>
        <taxon>Pseudomonadota</taxon>
        <taxon>Alphaproteobacteria</taxon>
        <taxon>Hyphomicrobiales</taxon>
        <taxon>Vineibacter</taxon>
    </lineage>
</organism>
<dbReference type="Pfam" id="PF02653">
    <property type="entry name" value="BPD_transp_2"/>
    <property type="match status" value="1"/>
</dbReference>
<comment type="caution">
    <text evidence="7">The sequence shown here is derived from an EMBL/GenBank/DDBJ whole genome shotgun (WGS) entry which is preliminary data.</text>
</comment>
<feature type="transmembrane region" description="Helical" evidence="6">
    <location>
        <begin position="218"/>
        <end position="245"/>
    </location>
</feature>
<keyword evidence="8" id="KW-1185">Reference proteome</keyword>
<comment type="subcellular location">
    <subcellularLocation>
        <location evidence="1">Cell membrane</location>
        <topology evidence="1">Multi-pass membrane protein</topology>
    </subcellularLocation>
</comment>
<keyword evidence="3 6" id="KW-0812">Transmembrane</keyword>
<evidence type="ECO:0000256" key="5">
    <source>
        <dbReference type="ARBA" id="ARBA00023136"/>
    </source>
</evidence>
<feature type="transmembrane region" description="Helical" evidence="6">
    <location>
        <begin position="265"/>
        <end position="282"/>
    </location>
</feature>
<dbReference type="AlphaFoldDB" id="A0A5C8P7Z9"/>
<dbReference type="GO" id="GO:0005886">
    <property type="term" value="C:plasma membrane"/>
    <property type="evidence" value="ECO:0007669"/>
    <property type="project" value="UniProtKB-SubCell"/>
</dbReference>
<evidence type="ECO:0000313" key="7">
    <source>
        <dbReference type="EMBL" id="TXL69458.1"/>
    </source>
</evidence>
<dbReference type="CDD" id="cd06581">
    <property type="entry name" value="TM_PBP1_LivM_like"/>
    <property type="match status" value="1"/>
</dbReference>
<feature type="transmembrane region" description="Helical" evidence="6">
    <location>
        <begin position="185"/>
        <end position="206"/>
    </location>
</feature>
<dbReference type="RefSeq" id="WP_147852409.1">
    <property type="nucleotide sequence ID" value="NZ_VDUZ01000082.1"/>
</dbReference>
<reference evidence="7 8" key="1">
    <citation type="submission" date="2019-06" db="EMBL/GenBank/DDBJ databases">
        <title>New taxonomy in bacterial strain CC-CFT640, isolated from vineyard.</title>
        <authorList>
            <person name="Lin S.-Y."/>
            <person name="Tsai C.-F."/>
            <person name="Young C.-C."/>
        </authorList>
    </citation>
    <scope>NUCLEOTIDE SEQUENCE [LARGE SCALE GENOMIC DNA]</scope>
    <source>
        <strain evidence="7 8">CC-CFT640</strain>
    </source>
</reference>
<keyword evidence="5 6" id="KW-0472">Membrane</keyword>
<dbReference type="GO" id="GO:0015658">
    <property type="term" value="F:branched-chain amino acid transmembrane transporter activity"/>
    <property type="evidence" value="ECO:0007669"/>
    <property type="project" value="InterPro"/>
</dbReference>
<evidence type="ECO:0000313" key="8">
    <source>
        <dbReference type="Proteomes" id="UP000321638"/>
    </source>
</evidence>